<sequence>MHRRPRHPSRTPAPSRTPDPPRTPVAPRTPAPSRSPEPSRARPPRAPGAHELGQNHLRDRRIIERIVRRVEEVPGDIVDWGAGDGALTLALLRLRRPIEAVEIDPRAAQALARRAAAQGTGSADRLRILQQDLLRHRPAPGTVVVANLPFHLTTAALRHLLSSRGWRRAVLITQWEVARKRAGVGGATMMTAQWWPWYEVRLDGRIPQSAFRPRPGVDAGLLVVDRRRRPLLPAAEQGEHQRFVRRVFTGPGRGIAQVLQRAGGLGEVAAREFCARHGYAPSALPREVDPAHWIDARAASRPGRRGR</sequence>
<keyword evidence="9" id="KW-1185">Reference proteome</keyword>
<evidence type="ECO:0000256" key="4">
    <source>
        <dbReference type="ARBA" id="ARBA00022884"/>
    </source>
</evidence>
<dbReference type="Proteomes" id="UP000023067">
    <property type="component" value="Unassembled WGS sequence"/>
</dbReference>
<keyword evidence="4 5" id="KW-0694">RNA-binding</keyword>
<feature type="compositionally biased region" description="Pro residues" evidence="6">
    <location>
        <begin position="15"/>
        <end position="35"/>
    </location>
</feature>
<dbReference type="PANTHER" id="PTHR11727">
    <property type="entry name" value="DIMETHYLADENOSINE TRANSFERASE"/>
    <property type="match status" value="1"/>
</dbReference>
<dbReference type="PROSITE" id="PS51689">
    <property type="entry name" value="SAM_RNA_A_N6_MT"/>
    <property type="match status" value="1"/>
</dbReference>
<feature type="binding site" evidence="5">
    <location>
        <position position="57"/>
    </location>
    <ligand>
        <name>S-adenosyl-L-methionine</name>
        <dbReference type="ChEBI" id="CHEBI:59789"/>
    </ligand>
</feature>
<dbReference type="InterPro" id="IPR020596">
    <property type="entry name" value="rRNA_Ade_Mease_Trfase_CS"/>
</dbReference>
<protein>
    <submittedName>
        <fullName evidence="8">23S rRNA methyltransferase</fullName>
    </submittedName>
</protein>
<dbReference type="InterPro" id="IPR001737">
    <property type="entry name" value="KsgA/Erm"/>
</dbReference>
<keyword evidence="2 5" id="KW-0808">Transferase</keyword>
<proteinExistence type="inferred from homology"/>
<evidence type="ECO:0000256" key="6">
    <source>
        <dbReference type="SAM" id="MobiDB-lite"/>
    </source>
</evidence>
<reference evidence="8 9" key="1">
    <citation type="submission" date="2014-02" db="EMBL/GenBank/DDBJ databases">
        <title>Genome sequence of Brachybacterium phenoliresistens strain W13A50.</title>
        <authorList>
            <person name="Wang X."/>
        </authorList>
    </citation>
    <scope>NUCLEOTIDE SEQUENCE [LARGE SCALE GENOMIC DNA]</scope>
    <source>
        <strain evidence="8 9">W13A50</strain>
    </source>
</reference>
<accession>Z9JPZ4</accession>
<feature type="domain" description="Ribosomal RNA adenine methylase transferase N-terminal" evidence="7">
    <location>
        <begin position="62"/>
        <end position="228"/>
    </location>
</feature>
<evidence type="ECO:0000313" key="8">
    <source>
        <dbReference type="EMBL" id="EWS79861.1"/>
    </source>
</evidence>
<feature type="binding site" evidence="5">
    <location>
        <position position="147"/>
    </location>
    <ligand>
        <name>S-adenosyl-L-methionine</name>
        <dbReference type="ChEBI" id="CHEBI:59789"/>
    </ligand>
</feature>
<dbReference type="NCBIfam" id="NF000499">
    <property type="entry name" value="Erm23S_rRNA_broad"/>
    <property type="match status" value="1"/>
</dbReference>
<dbReference type="PATRIC" id="fig|396014.3.peg.3354"/>
<evidence type="ECO:0000256" key="3">
    <source>
        <dbReference type="ARBA" id="ARBA00022691"/>
    </source>
</evidence>
<evidence type="ECO:0000256" key="1">
    <source>
        <dbReference type="ARBA" id="ARBA00022603"/>
    </source>
</evidence>
<keyword evidence="3 5" id="KW-0949">S-adenosyl-L-methionine</keyword>
<dbReference type="GO" id="GO:0000179">
    <property type="term" value="F:rRNA (adenine-N6,N6-)-dimethyltransferase activity"/>
    <property type="evidence" value="ECO:0007669"/>
    <property type="project" value="UniProtKB-UniRule"/>
</dbReference>
<dbReference type="SMART" id="SM00650">
    <property type="entry name" value="rADc"/>
    <property type="match status" value="1"/>
</dbReference>
<dbReference type="HOGENOM" id="CLU_041220_3_1_11"/>
<gene>
    <name evidence="8" type="ORF">BF93_09290</name>
</gene>
<feature type="binding site" evidence="5">
    <location>
        <position position="102"/>
    </location>
    <ligand>
        <name>S-adenosyl-L-methionine</name>
        <dbReference type="ChEBI" id="CHEBI:59789"/>
    </ligand>
</feature>
<dbReference type="PROSITE" id="PS01131">
    <property type="entry name" value="RRNA_A_DIMETH"/>
    <property type="match status" value="1"/>
</dbReference>
<evidence type="ECO:0000256" key="5">
    <source>
        <dbReference type="PROSITE-ProRule" id="PRU01026"/>
    </source>
</evidence>
<feature type="binding site" evidence="5">
    <location>
        <position position="81"/>
    </location>
    <ligand>
        <name>S-adenosyl-L-methionine</name>
        <dbReference type="ChEBI" id="CHEBI:59789"/>
    </ligand>
</feature>
<dbReference type="GO" id="GO:0005829">
    <property type="term" value="C:cytosol"/>
    <property type="evidence" value="ECO:0007669"/>
    <property type="project" value="TreeGrafter"/>
</dbReference>
<name>Z9JPZ4_9MICO</name>
<feature type="binding site" evidence="5">
    <location>
        <position position="132"/>
    </location>
    <ligand>
        <name>S-adenosyl-L-methionine</name>
        <dbReference type="ChEBI" id="CHEBI:59789"/>
    </ligand>
</feature>
<dbReference type="EMBL" id="JDYK01000023">
    <property type="protein sequence ID" value="EWS79861.1"/>
    <property type="molecule type" value="Genomic_DNA"/>
</dbReference>
<dbReference type="GO" id="GO:0003723">
    <property type="term" value="F:RNA binding"/>
    <property type="evidence" value="ECO:0007669"/>
    <property type="project" value="UniProtKB-UniRule"/>
</dbReference>
<dbReference type="Pfam" id="PF00398">
    <property type="entry name" value="RrnaAD"/>
    <property type="match status" value="1"/>
</dbReference>
<organism evidence="8 9">
    <name type="scientific">Brachybacterium phenoliresistens</name>
    <dbReference type="NCBI Taxonomy" id="396014"/>
    <lineage>
        <taxon>Bacteria</taxon>
        <taxon>Bacillati</taxon>
        <taxon>Actinomycetota</taxon>
        <taxon>Actinomycetes</taxon>
        <taxon>Micrococcales</taxon>
        <taxon>Dermabacteraceae</taxon>
        <taxon>Brachybacterium</taxon>
    </lineage>
</organism>
<comment type="caution">
    <text evidence="8">The sequence shown here is derived from an EMBL/GenBank/DDBJ whole genome shotgun (WGS) entry which is preliminary data.</text>
</comment>
<dbReference type="InterPro" id="IPR020598">
    <property type="entry name" value="rRNA_Ade_methylase_Trfase_N"/>
</dbReference>
<dbReference type="PANTHER" id="PTHR11727:SF7">
    <property type="entry name" value="DIMETHYLADENOSINE TRANSFERASE-RELATED"/>
    <property type="match status" value="1"/>
</dbReference>
<feature type="region of interest" description="Disordered" evidence="6">
    <location>
        <begin position="1"/>
        <end position="56"/>
    </location>
</feature>
<dbReference type="eggNOG" id="COG0030">
    <property type="taxonomic scope" value="Bacteria"/>
</dbReference>
<dbReference type="InterPro" id="IPR029063">
    <property type="entry name" value="SAM-dependent_MTases_sf"/>
</dbReference>
<evidence type="ECO:0000256" key="2">
    <source>
        <dbReference type="ARBA" id="ARBA00022679"/>
    </source>
</evidence>
<feature type="binding site" evidence="5">
    <location>
        <position position="55"/>
    </location>
    <ligand>
        <name>S-adenosyl-L-methionine</name>
        <dbReference type="ChEBI" id="CHEBI:59789"/>
    </ligand>
</feature>
<dbReference type="STRING" id="396014.BF93_09290"/>
<comment type="similarity">
    <text evidence="5">Belongs to the class I-like SAM-binding methyltransferase superfamily. rRNA adenine N(6)-methyltransferase family.</text>
</comment>
<dbReference type="AlphaFoldDB" id="Z9JPZ4"/>
<keyword evidence="1 5" id="KW-0489">Methyltransferase</keyword>
<evidence type="ECO:0000313" key="9">
    <source>
        <dbReference type="Proteomes" id="UP000023067"/>
    </source>
</evidence>
<dbReference type="SUPFAM" id="SSF53335">
    <property type="entry name" value="S-adenosyl-L-methionine-dependent methyltransferases"/>
    <property type="match status" value="1"/>
</dbReference>
<dbReference type="Gene3D" id="3.40.50.150">
    <property type="entry name" value="Vaccinia Virus protein VP39"/>
    <property type="match status" value="1"/>
</dbReference>
<evidence type="ECO:0000259" key="7">
    <source>
        <dbReference type="SMART" id="SM00650"/>
    </source>
</evidence>